<evidence type="ECO:0000256" key="1">
    <source>
        <dbReference type="SAM" id="Phobius"/>
    </source>
</evidence>
<evidence type="ECO:0000313" key="2">
    <source>
        <dbReference type="EMBL" id="GFR28953.1"/>
    </source>
</evidence>
<name>A0A8X6HSU5_TRICU</name>
<reference evidence="2" key="1">
    <citation type="submission" date="2020-07" db="EMBL/GenBank/DDBJ databases">
        <title>Multicomponent nature underlies the extraordinary mechanical properties of spider dragline silk.</title>
        <authorList>
            <person name="Kono N."/>
            <person name="Nakamura H."/>
            <person name="Mori M."/>
            <person name="Yoshida Y."/>
            <person name="Ohtoshi R."/>
            <person name="Malay A.D."/>
            <person name="Moran D.A.P."/>
            <person name="Tomita M."/>
            <person name="Numata K."/>
            <person name="Arakawa K."/>
        </authorList>
    </citation>
    <scope>NUCLEOTIDE SEQUENCE</scope>
</reference>
<dbReference type="AlphaFoldDB" id="A0A8X6HSU5"/>
<keyword evidence="1" id="KW-0812">Transmembrane</keyword>
<gene>
    <name evidence="2" type="ORF">TNCT_529831</name>
</gene>
<accession>A0A8X6HSU5</accession>
<keyword evidence="1" id="KW-0472">Membrane</keyword>
<dbReference type="Proteomes" id="UP000887116">
    <property type="component" value="Unassembled WGS sequence"/>
</dbReference>
<keyword evidence="3" id="KW-1185">Reference proteome</keyword>
<proteinExistence type="predicted"/>
<sequence>MKDVTSGYYIRFSLLRFRIWVPTKKHGFNVLLHFRAESASCFGRLEFTTPCIRGKVTVEAYRKQDAFFTTLKIDCLFILRDVYDIFSMLHHSKGSVYVGCLFAIRPFFLFSFLRRRCVYYPSALLTY</sequence>
<organism evidence="2 3">
    <name type="scientific">Trichonephila clavata</name>
    <name type="common">Joro spider</name>
    <name type="synonym">Nephila clavata</name>
    <dbReference type="NCBI Taxonomy" id="2740835"/>
    <lineage>
        <taxon>Eukaryota</taxon>
        <taxon>Metazoa</taxon>
        <taxon>Ecdysozoa</taxon>
        <taxon>Arthropoda</taxon>
        <taxon>Chelicerata</taxon>
        <taxon>Arachnida</taxon>
        <taxon>Araneae</taxon>
        <taxon>Araneomorphae</taxon>
        <taxon>Entelegynae</taxon>
        <taxon>Araneoidea</taxon>
        <taxon>Nephilidae</taxon>
        <taxon>Trichonephila</taxon>
    </lineage>
</organism>
<feature type="transmembrane region" description="Helical" evidence="1">
    <location>
        <begin position="94"/>
        <end position="113"/>
    </location>
</feature>
<dbReference type="EMBL" id="BMAO01019187">
    <property type="protein sequence ID" value="GFR28953.1"/>
    <property type="molecule type" value="Genomic_DNA"/>
</dbReference>
<protein>
    <submittedName>
        <fullName evidence="2">Uncharacterized protein</fullName>
    </submittedName>
</protein>
<keyword evidence="1" id="KW-1133">Transmembrane helix</keyword>
<comment type="caution">
    <text evidence="2">The sequence shown here is derived from an EMBL/GenBank/DDBJ whole genome shotgun (WGS) entry which is preliminary data.</text>
</comment>
<evidence type="ECO:0000313" key="3">
    <source>
        <dbReference type="Proteomes" id="UP000887116"/>
    </source>
</evidence>